<keyword evidence="5 9" id="KW-0653">Protein transport</keyword>
<accession>A0A840NRH4</accession>
<keyword evidence="15" id="KW-1185">Reference proteome</keyword>
<keyword evidence="2 9" id="KW-0813">Transport</keyword>
<dbReference type="AlphaFoldDB" id="A0A840NRH4"/>
<feature type="domain" description="SecDF P1 head subdomain" evidence="13">
    <location>
        <begin position="236"/>
        <end position="343"/>
    </location>
</feature>
<evidence type="ECO:0000256" key="10">
    <source>
        <dbReference type="HAMAP-Rule" id="MF_01464"/>
    </source>
</evidence>
<feature type="transmembrane region" description="Helical" evidence="9">
    <location>
        <begin position="761"/>
        <end position="787"/>
    </location>
</feature>
<dbReference type="SUPFAM" id="SSF82866">
    <property type="entry name" value="Multidrug efflux transporter AcrB transmembrane domain"/>
    <property type="match status" value="2"/>
</dbReference>
<dbReference type="PRINTS" id="PR01755">
    <property type="entry name" value="SECFTRNLCASE"/>
</dbReference>
<dbReference type="EMBL" id="JACHIM010000005">
    <property type="protein sequence ID" value="MBB5074134.1"/>
    <property type="molecule type" value="Genomic_DNA"/>
</dbReference>
<dbReference type="GO" id="GO:0006605">
    <property type="term" value="P:protein targeting"/>
    <property type="evidence" value="ECO:0007669"/>
    <property type="project" value="UniProtKB-UniRule"/>
</dbReference>
<keyword evidence="7 9" id="KW-0811">Translocation</keyword>
<dbReference type="Gene3D" id="1.20.1640.10">
    <property type="entry name" value="Multidrug efflux transporter AcrB transmembrane domain"/>
    <property type="match status" value="2"/>
</dbReference>
<feature type="transmembrane region" description="Helical" evidence="9">
    <location>
        <begin position="690"/>
        <end position="713"/>
    </location>
</feature>
<evidence type="ECO:0000259" key="12">
    <source>
        <dbReference type="Pfam" id="PF21760"/>
    </source>
</evidence>
<feature type="transmembrane region" description="Helical" evidence="9">
    <location>
        <begin position="415"/>
        <end position="435"/>
    </location>
</feature>
<evidence type="ECO:0000256" key="9">
    <source>
        <dbReference type="HAMAP-Rule" id="MF_01463"/>
    </source>
</evidence>
<keyword evidence="3 9" id="KW-1003">Cell membrane</keyword>
<dbReference type="Proteomes" id="UP000561417">
    <property type="component" value="Unassembled WGS sequence"/>
</dbReference>
<evidence type="ECO:0000256" key="8">
    <source>
        <dbReference type="ARBA" id="ARBA00023136"/>
    </source>
</evidence>
<dbReference type="GO" id="GO:0065002">
    <property type="term" value="P:intracellular protein transmembrane transport"/>
    <property type="evidence" value="ECO:0007669"/>
    <property type="project" value="UniProtKB-UniRule"/>
</dbReference>
<feature type="transmembrane region" description="Helical" evidence="9">
    <location>
        <begin position="799"/>
        <end position="821"/>
    </location>
</feature>
<evidence type="ECO:0000313" key="15">
    <source>
        <dbReference type="Proteomes" id="UP000561417"/>
    </source>
</evidence>
<comment type="function">
    <text evidence="9">Part of the Sec protein translocase complex. Interacts with the SecYEG preprotein conducting channel. SecDF uses the proton motive force (PMF) to complete protein translocation after the ATP-dependent function of SecA.</text>
</comment>
<name>A0A840NRH4_9HYPH</name>
<comment type="subunit">
    <text evidence="10">Forms a complex with SecD. Part of the essential Sec protein translocation apparatus which comprises SecA, SecYEG and auxiliary proteins SecDF-YajC and YidC.</text>
</comment>
<sequence length="841" mass="92375">MRTPGWLTTLYCFILLSSIYITLPNLFSQEQVKNSQFLTNTRVTLGLDLQGGSSLLLEVDAKTLKRDQLHIVLGNVRNKLREKQIRTSSVRIIEDSVVALISDPLQTEKALSALKTLITPIHSSFGATANDITISAQNETLRVTLTEAGIKDRLSNAIEQSLEIIRRRIDQVGVTEPAIQKVGTDRIMVQLPGLQDPKQLRDLLGTTAKMTFHLVPSNVDINNPPAGVSILPGYTNETQRYAIYNQIALDGNVLKDARAGFDPQMPGRSIISFTLNSAGAKIFAEITRQNINRPFAIVLDNKVLTAPTINSVIPNGQGQITGNFDPKEASTLAALLRAGSLPAPLTVIEERTVGPNLGADAIQMGLYTGIIGFVLVTVFIFLLYRSWGIITNIALALHTILTFAALSLLGATLTLPGIAGIILGIGIAVDANILINERIREESRKGISAFAALDRGFKHAFATIVDANVTAIIATILLFWFGTGPVRGFAVTMLLGIIISMFTNITIVRIMMIWIVRKWKIKTLHLHSIFKITTQNTTFRFMKARFIGIGVSIVLSIVSVFLFFKPGLNFGIDFIGGSQMSITTKAPANLATLRSKLSALNIGEITLQNIDNEHTVLIRMQKQSGSEAEQTIAIDKVKTAVQKIYPNATFNQIEVVGPKISSELATAAFTAVILAAIAMSLYIWLRFEWFFAVGAIVTLILDTTKMIGFFVLFQFDFNLTAIAALLTIVGYSINDKVVVYDRMRENMRLYKKMPLRELIDLSINQVLIRCLFTSATTILAMLPMAIWGGSAVHNFALPMVFGIIIATSSSIFIAAPILLILGNWWRERNNRTSPKLSKNTM</sequence>
<dbReference type="InterPro" id="IPR048631">
    <property type="entry name" value="SecD_1st"/>
</dbReference>
<dbReference type="NCBIfam" id="NF009583">
    <property type="entry name" value="PRK13024.1-3"/>
    <property type="match status" value="1"/>
</dbReference>
<comment type="subunit">
    <text evidence="9">Forms a complex with SecF. Part of the essential Sec protein translocation apparatus which comprises SecA, SecYEG and auxiliary proteins SecDF-YajC and YidC.</text>
</comment>
<dbReference type="InterPro" id="IPR054384">
    <property type="entry name" value="SecDF_P1_head"/>
</dbReference>
<evidence type="ECO:0000259" key="13">
    <source>
        <dbReference type="Pfam" id="PF22599"/>
    </source>
</evidence>
<dbReference type="InterPro" id="IPR022645">
    <property type="entry name" value="SecD/SecF_bac"/>
</dbReference>
<evidence type="ECO:0000256" key="5">
    <source>
        <dbReference type="ARBA" id="ARBA00022927"/>
    </source>
</evidence>
<comment type="similarity">
    <text evidence="9">Belongs to the SecD/SecF family. SecD subfamily.</text>
</comment>
<keyword evidence="6 9" id="KW-1133">Transmembrane helix</keyword>
<dbReference type="InterPro" id="IPR022646">
    <property type="entry name" value="SecD/SecF_CS"/>
</dbReference>
<dbReference type="InterPro" id="IPR022813">
    <property type="entry name" value="SecD/SecF_arch_bac"/>
</dbReference>
<feature type="domain" description="Protein translocase subunit SecDF P1" evidence="12">
    <location>
        <begin position="158"/>
        <end position="215"/>
    </location>
</feature>
<protein>
    <recommendedName>
        <fullName evidence="9 10">Multifunctional fusion protein</fullName>
    </recommendedName>
    <domain>
        <recommendedName>
            <fullName evidence="9">Protein translocase subunit SecD</fullName>
        </recommendedName>
    </domain>
    <domain>
        <recommendedName>
            <fullName evidence="10">Protein-export membrane protein SecF</fullName>
        </recommendedName>
    </domain>
</protein>
<comment type="caution">
    <text evidence="14">The sequence shown here is derived from an EMBL/GenBank/DDBJ whole genome shotgun (WGS) entry which is preliminary data.</text>
</comment>
<dbReference type="Pfam" id="PF07549">
    <property type="entry name" value="Sec_GG"/>
    <property type="match status" value="2"/>
</dbReference>
<dbReference type="RefSeq" id="WP_183229100.1">
    <property type="nucleotide sequence ID" value="NZ_JACHIM010000005.1"/>
</dbReference>
<keyword evidence="4 9" id="KW-0812">Transmembrane</keyword>
<feature type="domain" description="Protein export membrane protein SecD/SecF C-terminal" evidence="11">
    <location>
        <begin position="346"/>
        <end position="515"/>
    </location>
</feature>
<comment type="caution">
    <text evidence="9">Lacks conserved residue(s) required for the propagation of feature annotation.</text>
</comment>
<feature type="transmembrane region" description="Helical" evidence="9">
    <location>
        <begin position="389"/>
        <end position="409"/>
    </location>
</feature>
<dbReference type="InterPro" id="IPR055344">
    <property type="entry name" value="SecD_SecF_C_bact"/>
</dbReference>
<dbReference type="InterPro" id="IPR005665">
    <property type="entry name" value="SecF_bac"/>
</dbReference>
<gene>
    <name evidence="9" type="primary">secD</name>
    <name evidence="10" type="synonym">secF</name>
    <name evidence="14" type="ORF">HNQ69_001268</name>
</gene>
<organism evidence="14 15">
    <name type="scientific">Bartonella callosciuri</name>
    <dbReference type="NCBI Taxonomy" id="686223"/>
    <lineage>
        <taxon>Bacteria</taxon>
        <taxon>Pseudomonadati</taxon>
        <taxon>Pseudomonadota</taxon>
        <taxon>Alphaproteobacteria</taxon>
        <taxon>Hyphomicrobiales</taxon>
        <taxon>Bartonellaceae</taxon>
        <taxon>Bartonella</taxon>
    </lineage>
</organism>
<evidence type="ECO:0000256" key="2">
    <source>
        <dbReference type="ARBA" id="ARBA00022448"/>
    </source>
</evidence>
<feature type="transmembrane region" description="Helical" evidence="9">
    <location>
        <begin position="493"/>
        <end position="516"/>
    </location>
</feature>
<feature type="transmembrane region" description="Helical" evidence="9">
    <location>
        <begin position="546"/>
        <end position="564"/>
    </location>
</feature>
<reference evidence="14 15" key="1">
    <citation type="submission" date="2020-08" db="EMBL/GenBank/DDBJ databases">
        <title>Genomic Encyclopedia of Type Strains, Phase IV (KMG-IV): sequencing the most valuable type-strain genomes for metagenomic binning, comparative biology and taxonomic classification.</title>
        <authorList>
            <person name="Goeker M."/>
        </authorList>
    </citation>
    <scope>NUCLEOTIDE SEQUENCE [LARGE SCALE GENOMIC DNA]</scope>
    <source>
        <strain evidence="14 15">DSM 28538</strain>
    </source>
</reference>
<dbReference type="Gene3D" id="3.30.70.3400">
    <property type="match status" value="2"/>
</dbReference>
<feature type="transmembrane region" description="Helical" evidence="9">
    <location>
        <begin position="456"/>
        <end position="481"/>
    </location>
</feature>
<feature type="transmembrane region" description="Helical" evidence="9">
    <location>
        <begin position="364"/>
        <end position="384"/>
    </location>
</feature>
<dbReference type="PANTHER" id="PTHR30081:SF1">
    <property type="entry name" value="PROTEIN TRANSLOCASE SUBUNIT SECD"/>
    <property type="match status" value="1"/>
</dbReference>
<dbReference type="NCBIfam" id="TIGR01129">
    <property type="entry name" value="secD"/>
    <property type="match status" value="1"/>
</dbReference>
<comment type="similarity">
    <text evidence="10">Belongs to the SecD/SecF family. SecF subfamily.</text>
</comment>
<evidence type="ECO:0000256" key="1">
    <source>
        <dbReference type="ARBA" id="ARBA00004651"/>
    </source>
</evidence>
<dbReference type="Gene3D" id="3.30.1360.200">
    <property type="match status" value="1"/>
</dbReference>
<feature type="transmembrane region" description="Helical" evidence="9">
    <location>
        <begin position="719"/>
        <end position="740"/>
    </location>
</feature>
<proteinExistence type="inferred from homology"/>
<comment type="subcellular location">
    <subcellularLocation>
        <location evidence="1 9">Cell membrane</location>
        <topology evidence="1 9">Multi-pass membrane protein</topology>
    </subcellularLocation>
</comment>
<evidence type="ECO:0000256" key="4">
    <source>
        <dbReference type="ARBA" id="ARBA00022692"/>
    </source>
</evidence>
<dbReference type="FunFam" id="1.20.1640.10:FF:000004">
    <property type="entry name" value="Protein translocase subunit SecD"/>
    <property type="match status" value="1"/>
</dbReference>
<dbReference type="NCBIfam" id="TIGR00916">
    <property type="entry name" value="2A0604s01"/>
    <property type="match status" value="2"/>
</dbReference>
<dbReference type="InterPro" id="IPR048634">
    <property type="entry name" value="SecD_SecF_C"/>
</dbReference>
<keyword evidence="8 9" id="KW-0472">Membrane</keyword>
<dbReference type="HAMAP" id="MF_01464_B">
    <property type="entry name" value="SecF_B"/>
    <property type="match status" value="1"/>
</dbReference>
<dbReference type="PANTHER" id="PTHR30081">
    <property type="entry name" value="PROTEIN-EXPORT MEMBRANE PROTEIN SEC"/>
    <property type="match status" value="1"/>
</dbReference>
<evidence type="ECO:0000313" key="14">
    <source>
        <dbReference type="EMBL" id="MBB5074134.1"/>
    </source>
</evidence>
<evidence type="ECO:0000256" key="7">
    <source>
        <dbReference type="ARBA" id="ARBA00023010"/>
    </source>
</evidence>
<dbReference type="InterPro" id="IPR005791">
    <property type="entry name" value="SecD"/>
</dbReference>
<dbReference type="HAMAP" id="MF_01463_B">
    <property type="entry name" value="SecD_B"/>
    <property type="match status" value="1"/>
</dbReference>
<dbReference type="GO" id="GO:0015450">
    <property type="term" value="F:protein-transporting ATPase activity"/>
    <property type="evidence" value="ECO:0007669"/>
    <property type="project" value="InterPro"/>
</dbReference>
<dbReference type="Pfam" id="PF02355">
    <property type="entry name" value="SecD_SecF_C"/>
    <property type="match status" value="2"/>
</dbReference>
<feature type="domain" description="Protein export membrane protein SecD/SecF C-terminal" evidence="11">
    <location>
        <begin position="637"/>
        <end position="823"/>
    </location>
</feature>
<dbReference type="NCBIfam" id="TIGR00966">
    <property type="entry name" value="transloc_SecF"/>
    <property type="match status" value="1"/>
</dbReference>
<evidence type="ECO:0000256" key="3">
    <source>
        <dbReference type="ARBA" id="ARBA00022475"/>
    </source>
</evidence>
<feature type="transmembrane region" description="Helical" evidence="9">
    <location>
        <begin position="664"/>
        <end position="685"/>
    </location>
</feature>
<dbReference type="Pfam" id="PF22599">
    <property type="entry name" value="SecDF_P1_head"/>
    <property type="match status" value="1"/>
</dbReference>
<evidence type="ECO:0000259" key="11">
    <source>
        <dbReference type="Pfam" id="PF02355"/>
    </source>
</evidence>
<dbReference type="Pfam" id="PF21760">
    <property type="entry name" value="SecD_1st"/>
    <property type="match status" value="1"/>
</dbReference>
<dbReference type="GO" id="GO:0005886">
    <property type="term" value="C:plasma membrane"/>
    <property type="evidence" value="ECO:0007669"/>
    <property type="project" value="UniProtKB-SubCell"/>
</dbReference>
<dbReference type="GO" id="GO:0043952">
    <property type="term" value="P:protein transport by the Sec complex"/>
    <property type="evidence" value="ECO:0007669"/>
    <property type="project" value="UniProtKB-UniRule"/>
</dbReference>
<evidence type="ECO:0000256" key="6">
    <source>
        <dbReference type="ARBA" id="ARBA00022989"/>
    </source>
</evidence>